<protein>
    <submittedName>
        <fullName evidence="2">ATPase</fullName>
    </submittedName>
</protein>
<organism evidence="2 3">
    <name type="scientific">Siphonobacter curvatus</name>
    <dbReference type="NCBI Taxonomy" id="2094562"/>
    <lineage>
        <taxon>Bacteria</taxon>
        <taxon>Pseudomonadati</taxon>
        <taxon>Bacteroidota</taxon>
        <taxon>Cytophagia</taxon>
        <taxon>Cytophagales</taxon>
        <taxon>Cytophagaceae</taxon>
        <taxon>Siphonobacter</taxon>
    </lineage>
</organism>
<dbReference type="RefSeq" id="WP_104715255.1">
    <property type="nucleotide sequence ID" value="NZ_PTRA01000005.1"/>
</dbReference>
<name>A0A2S7IH93_9BACT</name>
<proteinExistence type="predicted"/>
<dbReference type="Pfam" id="PF13635">
    <property type="entry name" value="DUF4143"/>
    <property type="match status" value="1"/>
</dbReference>
<comment type="caution">
    <text evidence="2">The sequence shown here is derived from an EMBL/GenBank/DDBJ whole genome shotgun (WGS) entry which is preliminary data.</text>
</comment>
<dbReference type="InterPro" id="IPR025420">
    <property type="entry name" value="DUF4143"/>
</dbReference>
<keyword evidence="3" id="KW-1185">Reference proteome</keyword>
<dbReference type="Gene3D" id="3.40.50.300">
    <property type="entry name" value="P-loop containing nucleotide triphosphate hydrolases"/>
    <property type="match status" value="1"/>
</dbReference>
<dbReference type="InterPro" id="IPR003593">
    <property type="entry name" value="AAA+_ATPase"/>
</dbReference>
<dbReference type="AlphaFoldDB" id="A0A2S7IH93"/>
<accession>A0A2S7IH93</accession>
<feature type="domain" description="AAA+ ATPase" evidence="1">
    <location>
        <begin position="16"/>
        <end position="135"/>
    </location>
</feature>
<sequence length="395" mass="44390">MINREAQAEIIRLLEEYPAVGVLGPRQVGKTTLAEEIAAMISPDPIYLDLESPSDLAKLSQPEAYFQLHEGKLIILDEIQRVPELFAILRGVIDRRRRQGYKTSQFLILGSASLDLLKQSSESLAGRIAYVELSGLNALEILQASPAPQDQLWLRGGFPDSYLARTDTASLRWRMNFISTYLERDVPQLGPRIPAVTLRRLWTMLAHQQGAQVNLAQLGASLDLTAPTIKRYLELLEDLLLIRTLRPWSGNVGKRLVKTPKVYIRDSGLTHALLQLTTLDDVLGHPVVGASWEGFVVENILSVLPVGWTPWFYRTSAGAEIDLVLERNSREIYAIEIKRSLTPTVSKGFYLGCEDVRATRRLVVYAGKERFPLSSEVTALSLTDLMQELQQFREE</sequence>
<dbReference type="PANTHER" id="PTHR43566">
    <property type="entry name" value="CONSERVED PROTEIN"/>
    <property type="match status" value="1"/>
</dbReference>
<evidence type="ECO:0000259" key="1">
    <source>
        <dbReference type="SMART" id="SM00382"/>
    </source>
</evidence>
<gene>
    <name evidence="2" type="ORF">C5O19_20480</name>
</gene>
<dbReference type="Pfam" id="PF13173">
    <property type="entry name" value="AAA_14"/>
    <property type="match status" value="1"/>
</dbReference>
<dbReference type="PANTHER" id="PTHR43566:SF2">
    <property type="entry name" value="DUF4143 DOMAIN-CONTAINING PROTEIN"/>
    <property type="match status" value="1"/>
</dbReference>
<dbReference type="InterPro" id="IPR041682">
    <property type="entry name" value="AAA_14"/>
</dbReference>
<dbReference type="SMART" id="SM00382">
    <property type="entry name" value="AAA"/>
    <property type="match status" value="1"/>
</dbReference>
<dbReference type="OrthoDB" id="9778168at2"/>
<reference evidence="3" key="1">
    <citation type="submission" date="2018-02" db="EMBL/GenBank/DDBJ databases">
        <title>Genome sequencing of Solimonas sp. HR-BB.</title>
        <authorList>
            <person name="Lee Y."/>
            <person name="Jeon C.O."/>
        </authorList>
    </citation>
    <scope>NUCLEOTIDE SEQUENCE [LARGE SCALE GENOMIC DNA]</scope>
    <source>
        <strain evidence="3">HR-U</strain>
    </source>
</reference>
<dbReference type="SUPFAM" id="SSF52540">
    <property type="entry name" value="P-loop containing nucleoside triphosphate hydrolases"/>
    <property type="match status" value="1"/>
</dbReference>
<dbReference type="EMBL" id="PTRA01000005">
    <property type="protein sequence ID" value="PQA54929.1"/>
    <property type="molecule type" value="Genomic_DNA"/>
</dbReference>
<dbReference type="Proteomes" id="UP000239590">
    <property type="component" value="Unassembled WGS sequence"/>
</dbReference>
<evidence type="ECO:0000313" key="3">
    <source>
        <dbReference type="Proteomes" id="UP000239590"/>
    </source>
</evidence>
<dbReference type="InterPro" id="IPR027417">
    <property type="entry name" value="P-loop_NTPase"/>
</dbReference>
<evidence type="ECO:0000313" key="2">
    <source>
        <dbReference type="EMBL" id="PQA54929.1"/>
    </source>
</evidence>
<dbReference type="CDD" id="cd00009">
    <property type="entry name" value="AAA"/>
    <property type="match status" value="1"/>
</dbReference>